<protein>
    <submittedName>
        <fullName evidence="1">Uncharacterized protein</fullName>
    </submittedName>
</protein>
<keyword evidence="2" id="KW-1185">Reference proteome</keyword>
<sequence>MNSSFCPFNVSLFPASRAAPLLHFSSGDWQPATSESNPQPYFAFQISAPLRRSSSLLISLVACLKVDSPSLAQEDKNATSPTIRVGTKLTCC</sequence>
<accession>A0AAV2FP64</accession>
<evidence type="ECO:0000313" key="2">
    <source>
        <dbReference type="Proteomes" id="UP001497516"/>
    </source>
</evidence>
<proteinExistence type="predicted"/>
<dbReference type="EMBL" id="OZ034820">
    <property type="protein sequence ID" value="CAL1400113.1"/>
    <property type="molecule type" value="Genomic_DNA"/>
</dbReference>
<name>A0AAV2FP64_9ROSI</name>
<gene>
    <name evidence="1" type="ORF">LTRI10_LOCUS40263</name>
</gene>
<organism evidence="1 2">
    <name type="scientific">Linum trigynum</name>
    <dbReference type="NCBI Taxonomy" id="586398"/>
    <lineage>
        <taxon>Eukaryota</taxon>
        <taxon>Viridiplantae</taxon>
        <taxon>Streptophyta</taxon>
        <taxon>Embryophyta</taxon>
        <taxon>Tracheophyta</taxon>
        <taxon>Spermatophyta</taxon>
        <taxon>Magnoliopsida</taxon>
        <taxon>eudicotyledons</taxon>
        <taxon>Gunneridae</taxon>
        <taxon>Pentapetalae</taxon>
        <taxon>rosids</taxon>
        <taxon>fabids</taxon>
        <taxon>Malpighiales</taxon>
        <taxon>Linaceae</taxon>
        <taxon>Linum</taxon>
    </lineage>
</organism>
<evidence type="ECO:0000313" key="1">
    <source>
        <dbReference type="EMBL" id="CAL1400113.1"/>
    </source>
</evidence>
<dbReference type="Proteomes" id="UP001497516">
    <property type="component" value="Chromosome 7"/>
</dbReference>
<dbReference type="AlphaFoldDB" id="A0AAV2FP64"/>
<reference evidence="1 2" key="1">
    <citation type="submission" date="2024-04" db="EMBL/GenBank/DDBJ databases">
        <authorList>
            <person name="Fracassetti M."/>
        </authorList>
    </citation>
    <scope>NUCLEOTIDE SEQUENCE [LARGE SCALE GENOMIC DNA]</scope>
</reference>